<dbReference type="EC" id="1.11.1.24" evidence="3"/>
<dbReference type="GO" id="GO:0034599">
    <property type="term" value="P:cellular response to oxidative stress"/>
    <property type="evidence" value="ECO:0007669"/>
    <property type="project" value="TreeGrafter"/>
</dbReference>
<comment type="caution">
    <text evidence="15">The sequence shown here is derived from an EMBL/GenBank/DDBJ whole genome shotgun (WGS) entry which is preliminary data.</text>
</comment>
<dbReference type="InterPro" id="IPR024706">
    <property type="entry name" value="Peroxiredoxin_AhpC-typ"/>
</dbReference>
<evidence type="ECO:0000313" key="15">
    <source>
        <dbReference type="EMBL" id="RNL87433.1"/>
    </source>
</evidence>
<evidence type="ECO:0000256" key="10">
    <source>
        <dbReference type="ARBA" id="ARBA00038489"/>
    </source>
</evidence>
<feature type="active site" description="Cysteine sulfenic acid (-SOH) intermediate; for peroxidase activity" evidence="13">
    <location>
        <position position="44"/>
    </location>
</feature>
<comment type="subunit">
    <text evidence="2">Monomer.</text>
</comment>
<keyword evidence="16" id="KW-1185">Reference proteome</keyword>
<dbReference type="RefSeq" id="WP_123199298.1">
    <property type="nucleotide sequence ID" value="NZ_RJMB01000001.1"/>
</dbReference>
<keyword evidence="6" id="KW-0560">Oxidoreductase</keyword>
<dbReference type="GO" id="GO:0008379">
    <property type="term" value="F:thioredoxin peroxidase activity"/>
    <property type="evidence" value="ECO:0007669"/>
    <property type="project" value="TreeGrafter"/>
</dbReference>
<dbReference type="PANTHER" id="PTHR42801:SF8">
    <property type="entry name" value="PEROXIREDOXIN RV1608C-RELATED"/>
    <property type="match status" value="1"/>
</dbReference>
<evidence type="ECO:0000256" key="1">
    <source>
        <dbReference type="ARBA" id="ARBA00003330"/>
    </source>
</evidence>
<name>A0A3N0EHS8_9ACTN</name>
<evidence type="ECO:0000256" key="8">
    <source>
        <dbReference type="ARBA" id="ARBA00023284"/>
    </source>
</evidence>
<protein>
    <recommendedName>
        <fullName evidence="3">thioredoxin-dependent peroxiredoxin</fullName>
        <ecNumber evidence="3">1.11.1.24</ecNumber>
    </recommendedName>
    <alternativeName>
        <fullName evidence="11">Bacterioferritin comigratory protein</fullName>
    </alternativeName>
    <alternativeName>
        <fullName evidence="9">Thioredoxin peroxidase</fullName>
    </alternativeName>
</protein>
<keyword evidence="7" id="KW-1015">Disulfide bond</keyword>
<evidence type="ECO:0000256" key="6">
    <source>
        <dbReference type="ARBA" id="ARBA00023002"/>
    </source>
</evidence>
<evidence type="ECO:0000256" key="7">
    <source>
        <dbReference type="ARBA" id="ARBA00023157"/>
    </source>
</evidence>
<gene>
    <name evidence="15" type="ORF">EFW17_01040</name>
</gene>
<dbReference type="GO" id="GO:0045454">
    <property type="term" value="P:cell redox homeostasis"/>
    <property type="evidence" value="ECO:0007669"/>
    <property type="project" value="TreeGrafter"/>
</dbReference>
<evidence type="ECO:0000313" key="16">
    <source>
        <dbReference type="Proteomes" id="UP000269198"/>
    </source>
</evidence>
<keyword evidence="4" id="KW-0575">Peroxidase</keyword>
<comment type="function">
    <text evidence="1">Thiol-specific peroxidase that catalyzes the reduction of hydrogen peroxide and organic hydroperoxides to water and alcohols, respectively. Plays a role in cell protection against oxidative stress by detoxifying peroxides and as sensor of hydrogen peroxide-mediated signaling events.</text>
</comment>
<dbReference type="InterPro" id="IPR050924">
    <property type="entry name" value="Peroxiredoxin_BCP/PrxQ"/>
</dbReference>
<comment type="similarity">
    <text evidence="10">Belongs to the peroxiredoxin family. BCP/PrxQ subfamily.</text>
</comment>
<evidence type="ECO:0000256" key="5">
    <source>
        <dbReference type="ARBA" id="ARBA00022862"/>
    </source>
</evidence>
<evidence type="ECO:0000256" key="11">
    <source>
        <dbReference type="ARBA" id="ARBA00041373"/>
    </source>
</evidence>
<evidence type="ECO:0000256" key="13">
    <source>
        <dbReference type="PIRSR" id="PIRSR000239-1"/>
    </source>
</evidence>
<dbReference type="InterPro" id="IPR013766">
    <property type="entry name" value="Thioredoxin_domain"/>
</dbReference>
<organism evidence="15 16">
    <name type="scientific">Halostreptopolyspora alba</name>
    <dbReference type="NCBI Taxonomy" id="2487137"/>
    <lineage>
        <taxon>Bacteria</taxon>
        <taxon>Bacillati</taxon>
        <taxon>Actinomycetota</taxon>
        <taxon>Actinomycetes</taxon>
        <taxon>Streptosporangiales</taxon>
        <taxon>Nocardiopsidaceae</taxon>
        <taxon>Halostreptopolyspora</taxon>
    </lineage>
</organism>
<evidence type="ECO:0000259" key="14">
    <source>
        <dbReference type="PROSITE" id="PS51352"/>
    </source>
</evidence>
<proteinExistence type="inferred from homology"/>
<sequence length="154" mass="17050">MNTADQAPDFELNDQYGTPRRLSDLLDGGHVVLYFYPAAMTPGCTAESCHFRDLTAHLGELGARPVGISPDPVERQREFADTHGLDYPLLSDPDGTVAERFGVRRDGLLGSLAPTRRLTFVIGPDREILRRISGEVRMQAHADGAVKALREHRR</sequence>
<dbReference type="InterPro" id="IPR000866">
    <property type="entry name" value="AhpC/TSA"/>
</dbReference>
<keyword evidence="8" id="KW-0676">Redox-active center</keyword>
<dbReference type="PIRSF" id="PIRSF000239">
    <property type="entry name" value="AHPC"/>
    <property type="match status" value="1"/>
</dbReference>
<dbReference type="FunFam" id="3.40.30.10:FF:000267">
    <property type="entry name" value="Peroxidoxin bcpB"/>
    <property type="match status" value="1"/>
</dbReference>
<reference evidence="15 16" key="1">
    <citation type="submission" date="2018-11" db="EMBL/GenBank/DDBJ databases">
        <title>The genome draft of YIM 96095.</title>
        <authorList>
            <person name="Tang S.-K."/>
            <person name="Chunyu W.-X."/>
            <person name="Feng Y.-Z."/>
        </authorList>
    </citation>
    <scope>NUCLEOTIDE SEQUENCE [LARGE SCALE GENOMIC DNA]</scope>
    <source>
        <strain evidence="15 16">YIM 96095</strain>
    </source>
</reference>
<evidence type="ECO:0000256" key="2">
    <source>
        <dbReference type="ARBA" id="ARBA00011245"/>
    </source>
</evidence>
<dbReference type="PROSITE" id="PS51352">
    <property type="entry name" value="THIOREDOXIN_2"/>
    <property type="match status" value="1"/>
</dbReference>
<evidence type="ECO:0000256" key="4">
    <source>
        <dbReference type="ARBA" id="ARBA00022559"/>
    </source>
</evidence>
<dbReference type="CDD" id="cd03017">
    <property type="entry name" value="PRX_BCP"/>
    <property type="match status" value="1"/>
</dbReference>
<dbReference type="SUPFAM" id="SSF52833">
    <property type="entry name" value="Thioredoxin-like"/>
    <property type="match status" value="1"/>
</dbReference>
<dbReference type="Proteomes" id="UP000269198">
    <property type="component" value="Unassembled WGS sequence"/>
</dbReference>
<accession>A0A3N0EHS8</accession>
<evidence type="ECO:0000256" key="3">
    <source>
        <dbReference type="ARBA" id="ARBA00013017"/>
    </source>
</evidence>
<keyword evidence="5" id="KW-0049">Antioxidant</keyword>
<dbReference type="AlphaFoldDB" id="A0A3N0EHS8"/>
<dbReference type="InterPro" id="IPR036249">
    <property type="entry name" value="Thioredoxin-like_sf"/>
</dbReference>
<dbReference type="EMBL" id="RJMB01000001">
    <property type="protein sequence ID" value="RNL87433.1"/>
    <property type="molecule type" value="Genomic_DNA"/>
</dbReference>
<dbReference type="GO" id="GO:0005737">
    <property type="term" value="C:cytoplasm"/>
    <property type="evidence" value="ECO:0007669"/>
    <property type="project" value="TreeGrafter"/>
</dbReference>
<evidence type="ECO:0000256" key="9">
    <source>
        <dbReference type="ARBA" id="ARBA00032824"/>
    </source>
</evidence>
<dbReference type="PANTHER" id="PTHR42801">
    <property type="entry name" value="THIOREDOXIN-DEPENDENT PEROXIDE REDUCTASE"/>
    <property type="match status" value="1"/>
</dbReference>
<dbReference type="Pfam" id="PF00578">
    <property type="entry name" value="AhpC-TSA"/>
    <property type="match status" value="1"/>
</dbReference>
<evidence type="ECO:0000256" key="12">
    <source>
        <dbReference type="ARBA" id="ARBA00049091"/>
    </source>
</evidence>
<dbReference type="OrthoDB" id="9812811at2"/>
<feature type="domain" description="Thioredoxin" evidence="14">
    <location>
        <begin position="1"/>
        <end position="151"/>
    </location>
</feature>
<dbReference type="Gene3D" id="3.40.30.10">
    <property type="entry name" value="Glutaredoxin"/>
    <property type="match status" value="1"/>
</dbReference>
<comment type="catalytic activity">
    <reaction evidence="12">
        <text>a hydroperoxide + [thioredoxin]-dithiol = an alcohol + [thioredoxin]-disulfide + H2O</text>
        <dbReference type="Rhea" id="RHEA:62620"/>
        <dbReference type="Rhea" id="RHEA-COMP:10698"/>
        <dbReference type="Rhea" id="RHEA-COMP:10700"/>
        <dbReference type="ChEBI" id="CHEBI:15377"/>
        <dbReference type="ChEBI" id="CHEBI:29950"/>
        <dbReference type="ChEBI" id="CHEBI:30879"/>
        <dbReference type="ChEBI" id="CHEBI:35924"/>
        <dbReference type="ChEBI" id="CHEBI:50058"/>
        <dbReference type="EC" id="1.11.1.24"/>
    </reaction>
</comment>